<keyword evidence="1" id="KW-1133">Transmembrane helix</keyword>
<keyword evidence="4" id="KW-1185">Reference proteome</keyword>
<keyword evidence="2" id="KW-0732">Signal</keyword>
<gene>
    <name evidence="3" type="ORF">CH63R_10689</name>
</gene>
<name>A0A1B7Y3G7_COLHI</name>
<protein>
    <submittedName>
        <fullName evidence="3">Uncharacterized protein</fullName>
    </submittedName>
</protein>
<dbReference type="KEGG" id="chig:CH63R_10689"/>
<evidence type="ECO:0000313" key="3">
    <source>
        <dbReference type="EMBL" id="OBR06569.1"/>
    </source>
</evidence>
<feature type="chain" id="PRO_5008601293" evidence="2">
    <location>
        <begin position="21"/>
        <end position="122"/>
    </location>
</feature>
<feature type="transmembrane region" description="Helical" evidence="1">
    <location>
        <begin position="62"/>
        <end position="80"/>
    </location>
</feature>
<dbReference type="GeneID" id="28869770"/>
<keyword evidence="1" id="KW-0472">Membrane</keyword>
<dbReference type="VEuPathDB" id="FungiDB:CH63R_10689"/>
<evidence type="ECO:0000256" key="2">
    <source>
        <dbReference type="SAM" id="SignalP"/>
    </source>
</evidence>
<keyword evidence="1" id="KW-0812">Transmembrane</keyword>
<dbReference type="EMBL" id="LTAN01000007">
    <property type="protein sequence ID" value="OBR06569.1"/>
    <property type="molecule type" value="Genomic_DNA"/>
</dbReference>
<dbReference type="RefSeq" id="XP_018155087.1">
    <property type="nucleotide sequence ID" value="XM_018305663.1"/>
</dbReference>
<sequence length="122" mass="13935">MLGPTFGIAAATSLIMAVLPYDFISNNEITTDGKLVDGISRWLTEFTRSVVSRNFHSYNNYWRPYLLFSALAAGWSFTLFEQARSIFNTQLDMALVLLIDVKTNPTDTWPLLVKQLDLLRKR</sequence>
<proteinExistence type="predicted"/>
<dbReference type="AlphaFoldDB" id="A0A1B7Y3G7"/>
<organism evidence="3 4">
    <name type="scientific">Colletotrichum higginsianum (strain IMI 349063)</name>
    <name type="common">Crucifer anthracnose fungus</name>
    <dbReference type="NCBI Taxonomy" id="759273"/>
    <lineage>
        <taxon>Eukaryota</taxon>
        <taxon>Fungi</taxon>
        <taxon>Dikarya</taxon>
        <taxon>Ascomycota</taxon>
        <taxon>Pezizomycotina</taxon>
        <taxon>Sordariomycetes</taxon>
        <taxon>Hypocreomycetidae</taxon>
        <taxon>Glomerellales</taxon>
        <taxon>Glomerellaceae</taxon>
        <taxon>Colletotrichum</taxon>
        <taxon>Colletotrichum destructivum species complex</taxon>
    </lineage>
</organism>
<evidence type="ECO:0000313" key="4">
    <source>
        <dbReference type="Proteomes" id="UP000092177"/>
    </source>
</evidence>
<reference evidence="4" key="1">
    <citation type="journal article" date="2017" name="BMC Genomics">
        <title>Gapless genome assembly of Colletotrichum higginsianum reveals chromosome structure and association of transposable elements with secondary metabolite gene clusters.</title>
        <authorList>
            <person name="Dallery J.-F."/>
            <person name="Lapalu N."/>
            <person name="Zampounis A."/>
            <person name="Pigne S."/>
            <person name="Luyten I."/>
            <person name="Amselem J."/>
            <person name="Wittenberg A.H.J."/>
            <person name="Zhou S."/>
            <person name="de Queiroz M.V."/>
            <person name="Robin G.P."/>
            <person name="Auger A."/>
            <person name="Hainaut M."/>
            <person name="Henrissat B."/>
            <person name="Kim K.-T."/>
            <person name="Lee Y.-H."/>
            <person name="Lespinet O."/>
            <person name="Schwartz D.C."/>
            <person name="Thon M.R."/>
            <person name="O'Connell R.J."/>
        </authorList>
    </citation>
    <scope>NUCLEOTIDE SEQUENCE [LARGE SCALE GENOMIC DNA]</scope>
    <source>
        <strain evidence="4">IMI 349063</strain>
    </source>
</reference>
<feature type="signal peptide" evidence="2">
    <location>
        <begin position="1"/>
        <end position="20"/>
    </location>
</feature>
<comment type="caution">
    <text evidence="3">The sequence shown here is derived from an EMBL/GenBank/DDBJ whole genome shotgun (WGS) entry which is preliminary data.</text>
</comment>
<dbReference type="Proteomes" id="UP000092177">
    <property type="component" value="Unassembled WGS sequence"/>
</dbReference>
<accession>A0A1B7Y3G7</accession>
<evidence type="ECO:0000256" key="1">
    <source>
        <dbReference type="SAM" id="Phobius"/>
    </source>
</evidence>